<dbReference type="PROSITE" id="PS50206">
    <property type="entry name" value="RHODANESE_3"/>
    <property type="match status" value="1"/>
</dbReference>
<proteinExistence type="predicted"/>
<organism evidence="2 3">
    <name type="scientific">Trichophyton violaceum</name>
    <dbReference type="NCBI Taxonomy" id="34388"/>
    <lineage>
        <taxon>Eukaryota</taxon>
        <taxon>Fungi</taxon>
        <taxon>Dikarya</taxon>
        <taxon>Ascomycota</taxon>
        <taxon>Pezizomycotina</taxon>
        <taxon>Eurotiomycetes</taxon>
        <taxon>Eurotiomycetidae</taxon>
        <taxon>Onygenales</taxon>
        <taxon>Arthrodermataceae</taxon>
        <taxon>Trichophyton</taxon>
    </lineage>
</organism>
<dbReference type="SMART" id="SM00450">
    <property type="entry name" value="RHOD"/>
    <property type="match status" value="1"/>
</dbReference>
<evidence type="ECO:0000259" key="1">
    <source>
        <dbReference type="PROSITE" id="PS50206"/>
    </source>
</evidence>
<keyword evidence="3" id="KW-1185">Reference proteome</keyword>
<sequence length="513" mass="56051">MTSVGLNPYKMANINPLNVYPGPESMKKYFDPDCQPPLPLVEIPQALNPFYDDGVRIYAKMMSMHPANNVKAIPALNLLEAEVVPGKTKTVIEYSSGSTIVSMAMIANVFHGIKDVRAFLSNKTSDAKIKLMQFFGLNITLFGGPSQPEPLDDRGGIFAAQKMALESDEIINPNQYDNDGNWGGHVRYTGPQIFKQLPEINVLCSGMGTSGTMTGLGTYFKKVKPSVLRVGVCTAPGDRVPGPRSYALMSPVPFPWQSAVDVIEEVGSQESFSLSLKLCRHGLVCGPSTGFSLQGLCQQLQKRKDAGTLSSLAGPDGKIHCNLRKVDLYRYDDAWESHSAKILAEFYERLPASGPVFGIGRADGFDGLKLKLDHSRCVIDLRKPADFKQWHLPQAINAPLDTLEKSTTSPFADSAVLEAQWLEIEGWFSQSGEKSALLKELKENNTRVLLACYSGNTSRVACSILRAKGIEAWCICGGYKALADPELALVGLRDAEPSISNSVHPQLRPIRIN</sequence>
<dbReference type="AlphaFoldDB" id="A0A178FR66"/>
<evidence type="ECO:0000313" key="2">
    <source>
        <dbReference type="EMBL" id="OAL74416.1"/>
    </source>
</evidence>
<dbReference type="Pfam" id="PF00291">
    <property type="entry name" value="PALP"/>
    <property type="match status" value="1"/>
</dbReference>
<dbReference type="Proteomes" id="UP000243519">
    <property type="component" value="Unassembled WGS sequence"/>
</dbReference>
<name>A0A178FR66_TRIVO</name>
<feature type="domain" description="Rhodanese" evidence="1">
    <location>
        <begin position="372"/>
        <end position="491"/>
    </location>
</feature>
<dbReference type="InterPro" id="IPR050214">
    <property type="entry name" value="Cys_Synth/Cystath_Beta-Synth"/>
</dbReference>
<dbReference type="OrthoDB" id="10259545at2759"/>
<dbReference type="InterPro" id="IPR001926">
    <property type="entry name" value="TrpB-like_PALP"/>
</dbReference>
<dbReference type="InterPro" id="IPR001763">
    <property type="entry name" value="Rhodanese-like_dom"/>
</dbReference>
<dbReference type="Gene3D" id="3.40.50.1100">
    <property type="match status" value="2"/>
</dbReference>
<comment type="caution">
    <text evidence="2">The sequence shown here is derived from an EMBL/GenBank/DDBJ whole genome shotgun (WGS) entry which is preliminary data.</text>
</comment>
<protein>
    <recommendedName>
        <fullName evidence="1">Rhodanese domain-containing protein</fullName>
    </recommendedName>
</protein>
<dbReference type="InterPro" id="IPR036873">
    <property type="entry name" value="Rhodanese-like_dom_sf"/>
</dbReference>
<gene>
    <name evidence="2" type="ORF">A7D00_0006</name>
</gene>
<dbReference type="SUPFAM" id="SSF53686">
    <property type="entry name" value="Tryptophan synthase beta subunit-like PLP-dependent enzymes"/>
    <property type="match status" value="1"/>
</dbReference>
<dbReference type="Gene3D" id="3.40.250.10">
    <property type="entry name" value="Rhodanese-like domain"/>
    <property type="match status" value="1"/>
</dbReference>
<dbReference type="SUPFAM" id="SSF52821">
    <property type="entry name" value="Rhodanese/Cell cycle control phosphatase"/>
    <property type="match status" value="1"/>
</dbReference>
<dbReference type="InterPro" id="IPR036052">
    <property type="entry name" value="TrpB-like_PALP_sf"/>
</dbReference>
<dbReference type="EMBL" id="LHPN01000001">
    <property type="protein sequence ID" value="OAL74416.1"/>
    <property type="molecule type" value="Genomic_DNA"/>
</dbReference>
<dbReference type="CDD" id="cd00158">
    <property type="entry name" value="RHOD"/>
    <property type="match status" value="1"/>
</dbReference>
<evidence type="ECO:0000313" key="3">
    <source>
        <dbReference type="Proteomes" id="UP000243519"/>
    </source>
</evidence>
<dbReference type="PANTHER" id="PTHR10314">
    <property type="entry name" value="CYSTATHIONINE BETA-SYNTHASE"/>
    <property type="match status" value="1"/>
</dbReference>
<accession>A0A178FR66</accession>
<dbReference type="FunFam" id="3.40.50.1100:FF:000058">
    <property type="entry name" value="Cysteine synthase B, putative"/>
    <property type="match status" value="1"/>
</dbReference>
<dbReference type="Pfam" id="PF00581">
    <property type="entry name" value="Rhodanese"/>
    <property type="match status" value="1"/>
</dbReference>
<reference evidence="2 3" key="1">
    <citation type="submission" date="2016-05" db="EMBL/GenBank/DDBJ databases">
        <title>Genome sequencing of Trichophyton violaceum CMCC(F)T3l isolated from hair.</title>
        <authorList>
            <person name="Zhan P."/>
            <person name="Tao Y."/>
            <person name="Liu W."/>
        </authorList>
    </citation>
    <scope>NUCLEOTIDE SEQUENCE [LARGE SCALE GENOMIC DNA]</scope>
    <source>
        <strain evidence="3">CMCC(F)T3l</strain>
    </source>
</reference>